<dbReference type="InterPro" id="IPR002481">
    <property type="entry name" value="FUR"/>
</dbReference>
<dbReference type="InterPro" id="IPR036388">
    <property type="entry name" value="WH-like_DNA-bd_sf"/>
</dbReference>
<evidence type="ECO:0000313" key="2">
    <source>
        <dbReference type="EMBL" id="SFW23577.1"/>
    </source>
</evidence>
<keyword evidence="1" id="KW-0862">Zinc</keyword>
<gene>
    <name evidence="2" type="ORF">SAMN05660313_00675</name>
</gene>
<feature type="binding site" evidence="1">
    <location>
        <position position="90"/>
    </location>
    <ligand>
        <name>Zn(2+)</name>
        <dbReference type="ChEBI" id="CHEBI:29105"/>
    </ligand>
</feature>
<feature type="binding site" evidence="1">
    <location>
        <position position="87"/>
    </location>
    <ligand>
        <name>Zn(2+)</name>
        <dbReference type="ChEBI" id="CHEBI:29105"/>
    </ligand>
</feature>
<evidence type="ECO:0000256" key="1">
    <source>
        <dbReference type="PIRSR" id="PIRSR602481-1"/>
    </source>
</evidence>
<dbReference type="EMBL" id="FPIY01000001">
    <property type="protein sequence ID" value="SFW23577.1"/>
    <property type="molecule type" value="Genomic_DNA"/>
</dbReference>
<evidence type="ECO:0000313" key="3">
    <source>
        <dbReference type="Proteomes" id="UP000183257"/>
    </source>
</evidence>
<dbReference type="GO" id="GO:0046872">
    <property type="term" value="F:metal ion binding"/>
    <property type="evidence" value="ECO:0007669"/>
    <property type="project" value="UniProtKB-KW"/>
</dbReference>
<dbReference type="SUPFAM" id="SSF46785">
    <property type="entry name" value="Winged helix' DNA-binding domain"/>
    <property type="match status" value="1"/>
</dbReference>
<dbReference type="OrthoDB" id="594893at2"/>
<dbReference type="Proteomes" id="UP000183257">
    <property type="component" value="Unassembled WGS sequence"/>
</dbReference>
<dbReference type="InterPro" id="IPR036390">
    <property type="entry name" value="WH_DNA-bd_sf"/>
</dbReference>
<keyword evidence="3" id="KW-1185">Reference proteome</keyword>
<accession>A0A1K1MKH2</accession>
<name>A0A1K1MKH2_9FLAO</name>
<keyword evidence="1" id="KW-0479">Metal-binding</keyword>
<dbReference type="GO" id="GO:0003700">
    <property type="term" value="F:DNA-binding transcription factor activity"/>
    <property type="evidence" value="ECO:0007669"/>
    <property type="project" value="InterPro"/>
</dbReference>
<protein>
    <submittedName>
        <fullName evidence="2">Fur family transcriptional regulator, ferric uptake regulator</fullName>
    </submittedName>
</protein>
<dbReference type="Gene3D" id="1.10.10.10">
    <property type="entry name" value="Winged helix-like DNA-binding domain superfamily/Winged helix DNA-binding domain"/>
    <property type="match status" value="1"/>
</dbReference>
<organism evidence="2 3">
    <name type="scientific">Cellulophaga fucicola</name>
    <dbReference type="NCBI Taxonomy" id="76595"/>
    <lineage>
        <taxon>Bacteria</taxon>
        <taxon>Pseudomonadati</taxon>
        <taxon>Bacteroidota</taxon>
        <taxon>Flavobacteriia</taxon>
        <taxon>Flavobacteriales</taxon>
        <taxon>Flavobacteriaceae</taxon>
        <taxon>Cellulophaga</taxon>
    </lineage>
</organism>
<dbReference type="STRING" id="76595.SAMN05660313_00675"/>
<dbReference type="RefSeq" id="WP_072302338.1">
    <property type="nucleotide sequence ID" value="NZ_FPIY01000001.1"/>
</dbReference>
<comment type="cofactor">
    <cofactor evidence="1">
        <name>Zn(2+)</name>
        <dbReference type="ChEBI" id="CHEBI:29105"/>
    </cofactor>
    <text evidence="1">Binds 1 zinc ion per subunit.</text>
</comment>
<dbReference type="AlphaFoldDB" id="A0A1K1MKH2"/>
<reference evidence="3" key="1">
    <citation type="submission" date="2016-11" db="EMBL/GenBank/DDBJ databases">
        <authorList>
            <person name="Varghese N."/>
            <person name="Submissions S."/>
        </authorList>
    </citation>
    <scope>NUCLEOTIDE SEQUENCE [LARGE SCALE GENOMIC DNA]</scope>
    <source>
        <strain evidence="3">DSM 24786</strain>
    </source>
</reference>
<proteinExistence type="predicted"/>
<dbReference type="Pfam" id="PF01475">
    <property type="entry name" value="FUR"/>
    <property type="match status" value="1"/>
</dbReference>
<sequence>MGIVRKTKSVKILHDEFEKSLAAISVTTLIERFSAQMNKTTIYRVLDKFEDDGYLHSFLGKNGHKWYAKCNGCSSSNHSDAHPHFQCSNCGKVDCLPADVVIPKIPNRIVDVSQVLLQGKCEQCYS</sequence>